<keyword evidence="1" id="KW-1133">Transmembrane helix</keyword>
<dbReference type="AlphaFoldDB" id="A0A098TP59"/>
<sequence>MDDSSTSTLIVIKDLILPTTMLMSQALFLLGLGGRRALLFNNISALEKKRVVLQTAEQRLKYADNTTDITLENISSLLLQKNRYVLLSIWSHIASIACFIFTSLAIGIDVYISNQLTHYLSWILFVIGLFFILSGIIMLGIEEWFSYRLIAAEIQASKLITTHLHHAMDQTDEMV</sequence>
<evidence type="ECO:0000256" key="1">
    <source>
        <dbReference type="SAM" id="Phobius"/>
    </source>
</evidence>
<dbReference type="RefSeq" id="WP_036533366.1">
    <property type="nucleotide sequence ID" value="NZ_JJML01000023.1"/>
</dbReference>
<dbReference type="Pfam" id="PF11026">
    <property type="entry name" value="DUF2721"/>
    <property type="match status" value="1"/>
</dbReference>
<comment type="caution">
    <text evidence="2">The sequence shown here is derived from an EMBL/GenBank/DDBJ whole genome shotgun (WGS) entry which is preliminary data.</text>
</comment>
<organism evidence="2 3">
    <name type="scientific">Neosynechococcus sphagnicola sy1</name>
    <dbReference type="NCBI Taxonomy" id="1497020"/>
    <lineage>
        <taxon>Bacteria</taxon>
        <taxon>Bacillati</taxon>
        <taxon>Cyanobacteriota</taxon>
        <taxon>Cyanophyceae</taxon>
        <taxon>Neosynechococcales</taxon>
        <taxon>Neosynechococcaceae</taxon>
        <taxon>Neosynechococcus</taxon>
    </lineage>
</organism>
<name>A0A098TP59_9CYAN</name>
<proteinExistence type="predicted"/>
<evidence type="ECO:0000313" key="2">
    <source>
        <dbReference type="EMBL" id="KGF72603.1"/>
    </source>
</evidence>
<reference evidence="2 3" key="1">
    <citation type="journal article" date="2014" name="Mol. Ecol.">
        <title>Evolution of Synechococcus.</title>
        <authorList>
            <person name="Dvorak P."/>
            <person name="Casamatta D."/>
            <person name="Hasler P."/>
            <person name="Poulickova A."/>
            <person name="Ondrej V."/>
            <person name="Sanges R."/>
        </authorList>
    </citation>
    <scope>NUCLEOTIDE SEQUENCE [LARGE SCALE GENOMIC DNA]</scope>
    <source>
        <strain evidence="2 3">CAUP A 1101</strain>
    </source>
</reference>
<dbReference type="InterPro" id="IPR021279">
    <property type="entry name" value="DUF2721"/>
</dbReference>
<dbReference type="EMBL" id="JJML01000023">
    <property type="protein sequence ID" value="KGF72603.1"/>
    <property type="molecule type" value="Genomic_DNA"/>
</dbReference>
<keyword evidence="3" id="KW-1185">Reference proteome</keyword>
<feature type="transmembrane region" description="Helical" evidence="1">
    <location>
        <begin position="15"/>
        <end position="34"/>
    </location>
</feature>
<feature type="transmembrane region" description="Helical" evidence="1">
    <location>
        <begin position="119"/>
        <end position="141"/>
    </location>
</feature>
<gene>
    <name evidence="2" type="ORF">DO97_07420</name>
</gene>
<feature type="transmembrane region" description="Helical" evidence="1">
    <location>
        <begin position="84"/>
        <end position="107"/>
    </location>
</feature>
<accession>A0A098TP59</accession>
<keyword evidence="1" id="KW-0812">Transmembrane</keyword>
<dbReference type="Proteomes" id="UP000030170">
    <property type="component" value="Unassembled WGS sequence"/>
</dbReference>
<evidence type="ECO:0008006" key="4">
    <source>
        <dbReference type="Google" id="ProtNLM"/>
    </source>
</evidence>
<keyword evidence="1" id="KW-0472">Membrane</keyword>
<protein>
    <recommendedName>
        <fullName evidence="4">DUF2721 domain-containing protein</fullName>
    </recommendedName>
</protein>
<evidence type="ECO:0000313" key="3">
    <source>
        <dbReference type="Proteomes" id="UP000030170"/>
    </source>
</evidence>
<dbReference type="OrthoDB" id="9855905at2"/>